<dbReference type="Pfam" id="PF08740">
    <property type="entry name" value="BCS1_N"/>
    <property type="match status" value="1"/>
</dbReference>
<dbReference type="InterPro" id="IPR003593">
    <property type="entry name" value="AAA+_ATPase"/>
</dbReference>
<keyword evidence="7" id="KW-0067">ATP-binding</keyword>
<keyword evidence="10" id="KW-0472">Membrane</keyword>
<dbReference type="EMBL" id="MU858249">
    <property type="protein sequence ID" value="KAK4208303.1"/>
    <property type="molecule type" value="Genomic_DNA"/>
</dbReference>
<evidence type="ECO:0000256" key="10">
    <source>
        <dbReference type="ARBA" id="ARBA00023136"/>
    </source>
</evidence>
<feature type="domain" description="BCS1 N-terminal" evidence="14">
    <location>
        <begin position="110"/>
        <end position="315"/>
    </location>
</feature>
<accession>A0AAN6XX59</accession>
<evidence type="ECO:0000256" key="5">
    <source>
        <dbReference type="ARBA" id="ARBA00022792"/>
    </source>
</evidence>
<feature type="compositionally biased region" description="Basic residues" evidence="12">
    <location>
        <begin position="671"/>
        <end position="682"/>
    </location>
</feature>
<reference evidence="15" key="1">
    <citation type="journal article" date="2023" name="Mol. Phylogenet. Evol.">
        <title>Genome-scale phylogeny and comparative genomics of the fungal order Sordariales.</title>
        <authorList>
            <person name="Hensen N."/>
            <person name="Bonometti L."/>
            <person name="Westerberg I."/>
            <person name="Brannstrom I.O."/>
            <person name="Guillou S."/>
            <person name="Cros-Aarteil S."/>
            <person name="Calhoun S."/>
            <person name="Haridas S."/>
            <person name="Kuo A."/>
            <person name="Mondo S."/>
            <person name="Pangilinan J."/>
            <person name="Riley R."/>
            <person name="LaButti K."/>
            <person name="Andreopoulos B."/>
            <person name="Lipzen A."/>
            <person name="Chen C."/>
            <person name="Yan M."/>
            <person name="Daum C."/>
            <person name="Ng V."/>
            <person name="Clum A."/>
            <person name="Steindorff A."/>
            <person name="Ohm R.A."/>
            <person name="Martin F."/>
            <person name="Silar P."/>
            <person name="Natvig D.O."/>
            <person name="Lalanne C."/>
            <person name="Gautier V."/>
            <person name="Ament-Velasquez S.L."/>
            <person name="Kruys A."/>
            <person name="Hutchinson M.I."/>
            <person name="Powell A.J."/>
            <person name="Barry K."/>
            <person name="Miller A.N."/>
            <person name="Grigoriev I.V."/>
            <person name="Debuchy R."/>
            <person name="Gladieux P."/>
            <person name="Hiltunen Thoren M."/>
            <person name="Johannesson H."/>
        </authorList>
    </citation>
    <scope>NUCLEOTIDE SEQUENCE</scope>
    <source>
        <strain evidence="15">PSN293</strain>
    </source>
</reference>
<dbReference type="Proteomes" id="UP001301769">
    <property type="component" value="Unassembled WGS sequence"/>
</dbReference>
<dbReference type="Pfam" id="PF25426">
    <property type="entry name" value="AAA_lid_BCS1"/>
    <property type="match status" value="1"/>
</dbReference>
<evidence type="ECO:0000313" key="16">
    <source>
        <dbReference type="Proteomes" id="UP001301769"/>
    </source>
</evidence>
<feature type="compositionally biased region" description="Basic and acidic residues" evidence="12">
    <location>
        <begin position="624"/>
        <end position="633"/>
    </location>
</feature>
<dbReference type="SMART" id="SM00382">
    <property type="entry name" value="AAA"/>
    <property type="match status" value="1"/>
</dbReference>
<dbReference type="PANTHER" id="PTHR23070">
    <property type="entry name" value="BCS1 AAA-TYPE ATPASE"/>
    <property type="match status" value="1"/>
</dbReference>
<dbReference type="GO" id="GO:0016887">
    <property type="term" value="F:ATP hydrolysis activity"/>
    <property type="evidence" value="ECO:0007669"/>
    <property type="project" value="InterPro"/>
</dbReference>
<keyword evidence="9" id="KW-0496">Mitochondrion</keyword>
<dbReference type="PROSITE" id="PS00674">
    <property type="entry name" value="AAA"/>
    <property type="match status" value="1"/>
</dbReference>
<sequence length="743" mass="84171">MTNLGLPPLILSDETFFPAWRPDPGSFLLFPATYIISFAATSWFSPRTFRSATSTGMDTLLALAGTTSLFGSGNMSSTSIDEQLEENVPGFGLVYRFFKTWLKIDLSTLITLTALWGAASSGFQGVRTASSKIYWWIVRFLTASISISGNDRLNKEIINYLATTVLTRSGTRILTAHSESKNHNYYYRRAIERNDYKNEKRVPVQYLPTFGTTWFIHERNLFMVRRIFSYSNRYNSTSEGQTPDEYAGAPEGDEPLVVMCLGRSVQPIKRFLEMVREFDEKQREAYVTIRASKRDSYDPEWDTTILRPPRSMDTVHLDEKIKQELLDDIAHYLDHNTRQFYHSRGIPYRRGYLLHGPPGTGKSSLSQALAGKFRLDLYMLHLPTVRGDSELDKLFTTLPPRCIVLLEDIDAVGIKRHAPEDEDSSIPGDESLPDGELAENLKLETQYRECNCTLSGLLNILDGVSSQEGRIVVMTSNYVSKLDKALIRPGRVDKMIYMGCISKQSAELMFLRMYAADLEGPEPVDEKEILSNQELKDLAREFSSQIPDDVFTPAQLQGCLLSFHDSPKRAVAGIADWVAVELAIIEAEKEKERKYVEKRRKQMQEARELEKLHEERQARRKARWEKQKERGSDSDSSSSSDSGSDSGGDSSSSSSDSEAEIKKLKKLLDKKNRKWKVKKEKTKTKSEKQENDKPGQSSDEDKTQPEGEETVTATSTESPKPVNNVETESDEKTKELADEENKA</sequence>
<keyword evidence="8" id="KW-1133">Transmembrane helix</keyword>
<dbReference type="InterPro" id="IPR057495">
    <property type="entry name" value="AAA_lid_BCS1"/>
</dbReference>
<evidence type="ECO:0000256" key="7">
    <source>
        <dbReference type="ARBA" id="ARBA00022840"/>
    </source>
</evidence>
<name>A0AAN6XX59_9PEZI</name>
<dbReference type="AlphaFoldDB" id="A0AAN6XX59"/>
<dbReference type="InterPro" id="IPR050747">
    <property type="entry name" value="Mitochondrial_chaperone_BCS1"/>
</dbReference>
<comment type="similarity">
    <text evidence="2">Belongs to the AAA ATPase family. BCS1 subfamily.</text>
</comment>
<evidence type="ECO:0000256" key="9">
    <source>
        <dbReference type="ARBA" id="ARBA00023128"/>
    </source>
</evidence>
<feature type="compositionally biased region" description="Low complexity" evidence="12">
    <location>
        <begin position="634"/>
        <end position="656"/>
    </location>
</feature>
<dbReference type="Pfam" id="PF00004">
    <property type="entry name" value="AAA"/>
    <property type="match status" value="2"/>
</dbReference>
<dbReference type="InterPro" id="IPR003960">
    <property type="entry name" value="ATPase_AAA_CS"/>
</dbReference>
<keyword evidence="5" id="KW-0999">Mitochondrion inner membrane</keyword>
<keyword evidence="3" id="KW-0812">Transmembrane</keyword>
<evidence type="ECO:0000256" key="1">
    <source>
        <dbReference type="ARBA" id="ARBA00004434"/>
    </source>
</evidence>
<comment type="subcellular location">
    <subcellularLocation>
        <location evidence="1">Mitochondrion inner membrane</location>
        <topology evidence="1">Single-pass membrane protein</topology>
    </subcellularLocation>
</comment>
<comment type="caution">
    <text evidence="15">The sequence shown here is derived from an EMBL/GenBank/DDBJ whole genome shotgun (WGS) entry which is preliminary data.</text>
</comment>
<evidence type="ECO:0000313" key="15">
    <source>
        <dbReference type="EMBL" id="KAK4208303.1"/>
    </source>
</evidence>
<evidence type="ECO:0000256" key="12">
    <source>
        <dbReference type="SAM" id="MobiDB-lite"/>
    </source>
</evidence>
<feature type="domain" description="AAA+ ATPase" evidence="13">
    <location>
        <begin position="348"/>
        <end position="502"/>
    </location>
</feature>
<gene>
    <name evidence="15" type="ORF">QBC37DRAFT_432146</name>
</gene>
<dbReference type="GO" id="GO:0005743">
    <property type="term" value="C:mitochondrial inner membrane"/>
    <property type="evidence" value="ECO:0007669"/>
    <property type="project" value="UniProtKB-SubCell"/>
</dbReference>
<protein>
    <submittedName>
        <fullName evidence="15">P-loop containing nucleoside triphosphate hydrolase protein</fullName>
    </submittedName>
</protein>
<evidence type="ECO:0000256" key="6">
    <source>
        <dbReference type="ARBA" id="ARBA00022801"/>
    </source>
</evidence>
<dbReference type="SMART" id="SM01024">
    <property type="entry name" value="BCS1_N"/>
    <property type="match status" value="1"/>
</dbReference>
<evidence type="ECO:0000256" key="3">
    <source>
        <dbReference type="ARBA" id="ARBA00022692"/>
    </source>
</evidence>
<feature type="compositionally biased region" description="Basic and acidic residues" evidence="12">
    <location>
        <begin position="683"/>
        <end position="705"/>
    </location>
</feature>
<evidence type="ECO:0000256" key="4">
    <source>
        <dbReference type="ARBA" id="ARBA00022741"/>
    </source>
</evidence>
<feature type="compositionally biased region" description="Basic and acidic residues" evidence="12">
    <location>
        <begin position="606"/>
        <end position="617"/>
    </location>
</feature>
<comment type="catalytic activity">
    <reaction evidence="11">
        <text>ATP + H2O = ADP + phosphate + H(+)</text>
        <dbReference type="Rhea" id="RHEA:13065"/>
        <dbReference type="ChEBI" id="CHEBI:15377"/>
        <dbReference type="ChEBI" id="CHEBI:15378"/>
        <dbReference type="ChEBI" id="CHEBI:30616"/>
        <dbReference type="ChEBI" id="CHEBI:43474"/>
        <dbReference type="ChEBI" id="CHEBI:456216"/>
    </reaction>
    <physiologicalReaction direction="left-to-right" evidence="11">
        <dbReference type="Rhea" id="RHEA:13066"/>
    </physiologicalReaction>
</comment>
<dbReference type="Gene3D" id="3.40.50.300">
    <property type="entry name" value="P-loop containing nucleotide triphosphate hydrolases"/>
    <property type="match status" value="1"/>
</dbReference>
<organism evidence="15 16">
    <name type="scientific">Rhypophila decipiens</name>
    <dbReference type="NCBI Taxonomy" id="261697"/>
    <lineage>
        <taxon>Eukaryota</taxon>
        <taxon>Fungi</taxon>
        <taxon>Dikarya</taxon>
        <taxon>Ascomycota</taxon>
        <taxon>Pezizomycotina</taxon>
        <taxon>Sordariomycetes</taxon>
        <taxon>Sordariomycetidae</taxon>
        <taxon>Sordariales</taxon>
        <taxon>Naviculisporaceae</taxon>
        <taxon>Rhypophila</taxon>
    </lineage>
</organism>
<feature type="region of interest" description="Disordered" evidence="12">
    <location>
        <begin position="606"/>
        <end position="743"/>
    </location>
</feature>
<reference evidence="15" key="2">
    <citation type="submission" date="2023-05" db="EMBL/GenBank/DDBJ databases">
        <authorList>
            <consortium name="Lawrence Berkeley National Laboratory"/>
            <person name="Steindorff A."/>
            <person name="Hensen N."/>
            <person name="Bonometti L."/>
            <person name="Westerberg I."/>
            <person name="Brannstrom I.O."/>
            <person name="Guillou S."/>
            <person name="Cros-Aarteil S."/>
            <person name="Calhoun S."/>
            <person name="Haridas S."/>
            <person name="Kuo A."/>
            <person name="Mondo S."/>
            <person name="Pangilinan J."/>
            <person name="Riley R."/>
            <person name="Labutti K."/>
            <person name="Andreopoulos B."/>
            <person name="Lipzen A."/>
            <person name="Chen C."/>
            <person name="Yanf M."/>
            <person name="Daum C."/>
            <person name="Ng V."/>
            <person name="Clum A."/>
            <person name="Ohm R."/>
            <person name="Martin F."/>
            <person name="Silar P."/>
            <person name="Natvig D."/>
            <person name="Lalanne C."/>
            <person name="Gautier V."/>
            <person name="Ament-Velasquez S.L."/>
            <person name="Kruys A."/>
            <person name="Hutchinson M.I."/>
            <person name="Powell A.J."/>
            <person name="Barry K."/>
            <person name="Miller A.N."/>
            <person name="Grigoriev I.V."/>
            <person name="Debuchy R."/>
            <person name="Gladieux P."/>
            <person name="Thoren M.H."/>
            <person name="Johannesson H."/>
        </authorList>
    </citation>
    <scope>NUCLEOTIDE SEQUENCE</scope>
    <source>
        <strain evidence="15">PSN293</strain>
    </source>
</reference>
<evidence type="ECO:0000259" key="13">
    <source>
        <dbReference type="SMART" id="SM00382"/>
    </source>
</evidence>
<feature type="compositionally biased region" description="Basic and acidic residues" evidence="12">
    <location>
        <begin position="730"/>
        <end position="743"/>
    </location>
</feature>
<dbReference type="SUPFAM" id="SSF52540">
    <property type="entry name" value="P-loop containing nucleoside triphosphate hydrolases"/>
    <property type="match status" value="1"/>
</dbReference>
<keyword evidence="6 15" id="KW-0378">Hydrolase</keyword>
<dbReference type="InterPro" id="IPR027417">
    <property type="entry name" value="P-loop_NTPase"/>
</dbReference>
<evidence type="ECO:0000256" key="11">
    <source>
        <dbReference type="ARBA" id="ARBA00048778"/>
    </source>
</evidence>
<dbReference type="GO" id="GO:0005524">
    <property type="term" value="F:ATP binding"/>
    <property type="evidence" value="ECO:0007669"/>
    <property type="project" value="UniProtKB-KW"/>
</dbReference>
<keyword evidence="16" id="KW-1185">Reference proteome</keyword>
<proteinExistence type="inferred from homology"/>
<evidence type="ECO:0000256" key="2">
    <source>
        <dbReference type="ARBA" id="ARBA00007448"/>
    </source>
</evidence>
<evidence type="ECO:0000259" key="14">
    <source>
        <dbReference type="SMART" id="SM01024"/>
    </source>
</evidence>
<keyword evidence="4" id="KW-0547">Nucleotide-binding</keyword>
<dbReference type="InterPro" id="IPR003959">
    <property type="entry name" value="ATPase_AAA_core"/>
</dbReference>
<evidence type="ECO:0000256" key="8">
    <source>
        <dbReference type="ARBA" id="ARBA00022989"/>
    </source>
</evidence>
<feature type="compositionally biased region" description="Basic and acidic residues" evidence="12">
    <location>
        <begin position="659"/>
        <end position="670"/>
    </location>
</feature>
<dbReference type="InterPro" id="IPR014851">
    <property type="entry name" value="BCS1_N"/>
</dbReference>